<protein>
    <recommendedName>
        <fullName evidence="6">Clathrin/coatomer adaptor adaptin-like N-terminal domain-containing protein</fullName>
    </recommendedName>
</protein>
<dbReference type="Pfam" id="PF01602">
    <property type="entry name" value="Adaptin_N"/>
    <property type="match status" value="1"/>
</dbReference>
<evidence type="ECO:0000313" key="8">
    <source>
        <dbReference type="Proteomes" id="UP000284706"/>
    </source>
</evidence>
<dbReference type="InParanoid" id="A0A409W7L8"/>
<comment type="subcellular location">
    <subcellularLocation>
        <location evidence="1">Endomembrane system</location>
    </subcellularLocation>
</comment>
<evidence type="ECO:0000256" key="1">
    <source>
        <dbReference type="ARBA" id="ARBA00004308"/>
    </source>
</evidence>
<dbReference type="OrthoDB" id="29308at2759"/>
<dbReference type="EMBL" id="NHYE01005336">
    <property type="protein sequence ID" value="PPQ74498.1"/>
    <property type="molecule type" value="Genomic_DNA"/>
</dbReference>
<feature type="compositionally biased region" description="Low complexity" evidence="5">
    <location>
        <begin position="611"/>
        <end position="626"/>
    </location>
</feature>
<evidence type="ECO:0000256" key="2">
    <source>
        <dbReference type="ARBA" id="ARBA00022448"/>
    </source>
</evidence>
<gene>
    <name evidence="7" type="ORF">CVT26_007958</name>
</gene>
<dbReference type="STRING" id="231916.A0A409W7L8"/>
<comment type="caution">
    <text evidence="7">The sequence shown here is derived from an EMBL/GenBank/DDBJ whole genome shotgun (WGS) entry which is preliminary data.</text>
</comment>
<organism evidence="7 8">
    <name type="scientific">Gymnopilus dilepis</name>
    <dbReference type="NCBI Taxonomy" id="231916"/>
    <lineage>
        <taxon>Eukaryota</taxon>
        <taxon>Fungi</taxon>
        <taxon>Dikarya</taxon>
        <taxon>Basidiomycota</taxon>
        <taxon>Agaricomycotina</taxon>
        <taxon>Agaricomycetes</taxon>
        <taxon>Agaricomycetidae</taxon>
        <taxon>Agaricales</taxon>
        <taxon>Agaricineae</taxon>
        <taxon>Hymenogastraceae</taxon>
        <taxon>Gymnopilus</taxon>
    </lineage>
</organism>
<evidence type="ECO:0000256" key="3">
    <source>
        <dbReference type="ARBA" id="ARBA00022927"/>
    </source>
</evidence>
<dbReference type="GO" id="GO:0012505">
    <property type="term" value="C:endomembrane system"/>
    <property type="evidence" value="ECO:0007669"/>
    <property type="project" value="UniProtKB-SubCell"/>
</dbReference>
<evidence type="ECO:0000259" key="6">
    <source>
        <dbReference type="Pfam" id="PF01602"/>
    </source>
</evidence>
<dbReference type="InterPro" id="IPR050840">
    <property type="entry name" value="Adaptor_Complx_Large_Subunit"/>
</dbReference>
<feature type="domain" description="Clathrin/coatomer adaptor adaptin-like N-terminal" evidence="6">
    <location>
        <begin position="55"/>
        <end position="323"/>
    </location>
</feature>
<dbReference type="InterPro" id="IPR011989">
    <property type="entry name" value="ARM-like"/>
</dbReference>
<accession>A0A409W7L8</accession>
<dbReference type="GO" id="GO:0030117">
    <property type="term" value="C:membrane coat"/>
    <property type="evidence" value="ECO:0007669"/>
    <property type="project" value="InterPro"/>
</dbReference>
<keyword evidence="2" id="KW-0813">Transport</keyword>
<feature type="compositionally biased region" description="Low complexity" evidence="5">
    <location>
        <begin position="650"/>
        <end position="674"/>
    </location>
</feature>
<evidence type="ECO:0000256" key="5">
    <source>
        <dbReference type="SAM" id="MobiDB-lite"/>
    </source>
</evidence>
<evidence type="ECO:0000256" key="4">
    <source>
        <dbReference type="ARBA" id="ARBA00023136"/>
    </source>
</evidence>
<feature type="region of interest" description="Disordered" evidence="5">
    <location>
        <begin position="608"/>
        <end position="674"/>
    </location>
</feature>
<dbReference type="SUPFAM" id="SSF48371">
    <property type="entry name" value="ARM repeat"/>
    <property type="match status" value="1"/>
</dbReference>
<dbReference type="Proteomes" id="UP000284706">
    <property type="component" value="Unassembled WGS sequence"/>
</dbReference>
<dbReference type="Gene3D" id="1.25.10.10">
    <property type="entry name" value="Leucine-rich Repeat Variant"/>
    <property type="match status" value="1"/>
</dbReference>
<dbReference type="PANTHER" id="PTHR22780">
    <property type="entry name" value="ADAPTIN, ALPHA/GAMMA/EPSILON"/>
    <property type="match status" value="1"/>
</dbReference>
<dbReference type="InterPro" id="IPR016024">
    <property type="entry name" value="ARM-type_fold"/>
</dbReference>
<keyword evidence="8" id="KW-1185">Reference proteome</keyword>
<dbReference type="GO" id="GO:0016192">
    <property type="term" value="P:vesicle-mediated transport"/>
    <property type="evidence" value="ECO:0007669"/>
    <property type="project" value="InterPro"/>
</dbReference>
<dbReference type="InterPro" id="IPR002553">
    <property type="entry name" value="Clathrin/coatomer_adapt-like_N"/>
</dbReference>
<dbReference type="AlphaFoldDB" id="A0A409W7L8"/>
<reference evidence="7 8" key="1">
    <citation type="journal article" date="2018" name="Evol. Lett.">
        <title>Horizontal gene cluster transfer increased hallucinogenic mushroom diversity.</title>
        <authorList>
            <person name="Reynolds H.T."/>
            <person name="Vijayakumar V."/>
            <person name="Gluck-Thaler E."/>
            <person name="Korotkin H.B."/>
            <person name="Matheny P.B."/>
            <person name="Slot J.C."/>
        </authorList>
    </citation>
    <scope>NUCLEOTIDE SEQUENCE [LARGE SCALE GENOMIC DNA]</scope>
    <source>
        <strain evidence="7 8">SRW20</strain>
    </source>
</reference>
<proteinExistence type="predicted"/>
<keyword evidence="4" id="KW-0472">Membrane</keyword>
<dbReference type="GO" id="GO:0006886">
    <property type="term" value="P:intracellular protein transport"/>
    <property type="evidence" value="ECO:0007669"/>
    <property type="project" value="InterPro"/>
</dbReference>
<name>A0A409W7L8_9AGAR</name>
<evidence type="ECO:0000313" key="7">
    <source>
        <dbReference type="EMBL" id="PPQ74498.1"/>
    </source>
</evidence>
<sequence length="795" mass="88099">MDVPYHSSGAMSRAHYAIVRKVESASSRHAADQDIYLEIQSVQTRLSHFNLRMKECKECLVILLYCALSASPGFLPNDTFDFAFPHAINLAETGKAVEDKRLGYLFCEEMMPWGNELRLMLVNTLRKDLESEHVARICLALDSLISSPNEDVLPAVESRLQDLLLHDYPHVRRRALLALRSLSTCNSALLGRIRDPVVAILQDSDESVVKAALIVAKSFSPDALILEVVNDVLKASPSHWPSKSLLLSLLECLVHVGIRNDNLHKLLDIFVEQSSENAPKSLSKAILLDIFKLFGQLPSKIVMEAERTKSVSIVQGIRQFLVSSEMDDVHFFLACLGSVDAALWAGTEPDYPAALDAFEFERIMQLLSSADPSIRQKTLTIVNRVDPAILDTQLSVLFDMNVSAEERIPWSMRILEILSTRYSGDGQAYATHVIELTRRLDQGGSSQVFKEAIESVLKRVHDSTDPDFLLNSSQCFVGLIADTDTALGPTAFVIATALTTENAANLSVSALALLSGLAGRLQTCPSIVQEPCLIAMMRIRAEVDEVPPEVVKTVEDASRTMRRSIRTRCEQFLHFVRHRVELVNLVRDNPSATLPDFLASLQSYFLDQQGPSRTSPQRSRTSSRASGVSASQLRYDAYDPPEAIPRLRTRQTAPSAQASSSSNSSHQQTQSTTAVASAGALALVESLQDLDIHEDVRQPPTDLTEQPQVERVISSGIDLINLESPHPAATYADDKPSSFYDSQTDFKAIWDTWGEQGSLRGWCDLSMDALIRRVQSIDEYRLRVIPADEDPFKGE</sequence>
<keyword evidence="3" id="KW-0653">Protein transport</keyword>